<organism evidence="2 3">
    <name type="scientific">Solanum commersonii</name>
    <name type="common">Commerson's wild potato</name>
    <name type="synonym">Commerson's nightshade</name>
    <dbReference type="NCBI Taxonomy" id="4109"/>
    <lineage>
        <taxon>Eukaryota</taxon>
        <taxon>Viridiplantae</taxon>
        <taxon>Streptophyta</taxon>
        <taxon>Embryophyta</taxon>
        <taxon>Tracheophyta</taxon>
        <taxon>Spermatophyta</taxon>
        <taxon>Magnoliopsida</taxon>
        <taxon>eudicotyledons</taxon>
        <taxon>Gunneridae</taxon>
        <taxon>Pentapetalae</taxon>
        <taxon>asterids</taxon>
        <taxon>lamiids</taxon>
        <taxon>Solanales</taxon>
        <taxon>Solanaceae</taxon>
        <taxon>Solanoideae</taxon>
        <taxon>Solaneae</taxon>
        <taxon>Solanum</taxon>
    </lineage>
</organism>
<proteinExistence type="predicted"/>
<evidence type="ECO:0000313" key="2">
    <source>
        <dbReference type="EMBL" id="KAG5576131.1"/>
    </source>
</evidence>
<keyword evidence="3" id="KW-1185">Reference proteome</keyword>
<dbReference type="EMBL" id="JACXVP010000011">
    <property type="protein sequence ID" value="KAG5576131.1"/>
    <property type="molecule type" value="Genomic_DNA"/>
</dbReference>
<reference evidence="2 3" key="1">
    <citation type="submission" date="2020-09" db="EMBL/GenBank/DDBJ databases">
        <title>De no assembly of potato wild relative species, Solanum commersonii.</title>
        <authorList>
            <person name="Cho K."/>
        </authorList>
    </citation>
    <scope>NUCLEOTIDE SEQUENCE [LARGE SCALE GENOMIC DNA]</scope>
    <source>
        <strain evidence="2">LZ3.2</strain>
        <tissue evidence="2">Leaf</tissue>
    </source>
</reference>
<name>A0A9J5WJT3_SOLCO</name>
<evidence type="ECO:0000313" key="3">
    <source>
        <dbReference type="Proteomes" id="UP000824120"/>
    </source>
</evidence>
<dbReference type="OrthoDB" id="1224738at2759"/>
<sequence>MPQPMLQPMFTPRQHQQMLRMLDQTSISESHSTANMVGNFSLSQGSSMKWIGDTEASHHMIGDSHVLHNKGPLDNAGHVQLPTDDSAKVSHVRDCHIGGDSFLS</sequence>
<accession>A0A9J5WJT3</accession>
<comment type="caution">
    <text evidence="2">The sequence shown here is derived from an EMBL/GenBank/DDBJ whole genome shotgun (WGS) entry which is preliminary data.</text>
</comment>
<dbReference type="Proteomes" id="UP000824120">
    <property type="component" value="Chromosome 11"/>
</dbReference>
<gene>
    <name evidence="2" type="ORF">H5410_056265</name>
</gene>
<feature type="region of interest" description="Disordered" evidence="1">
    <location>
        <begin position="64"/>
        <end position="90"/>
    </location>
</feature>
<evidence type="ECO:0000256" key="1">
    <source>
        <dbReference type="SAM" id="MobiDB-lite"/>
    </source>
</evidence>
<protein>
    <submittedName>
        <fullName evidence="2">Uncharacterized protein</fullName>
    </submittedName>
</protein>
<dbReference type="AlphaFoldDB" id="A0A9J5WJT3"/>